<evidence type="ECO:0000256" key="3">
    <source>
        <dbReference type="PROSITE-ProRule" id="PRU00023"/>
    </source>
</evidence>
<dbReference type="InterPro" id="IPR036770">
    <property type="entry name" value="Ankyrin_rpt-contain_sf"/>
</dbReference>
<dbReference type="EMBL" id="SKBQ01000109">
    <property type="protein sequence ID" value="TPX18786.1"/>
    <property type="molecule type" value="Genomic_DNA"/>
</dbReference>
<dbReference type="InParanoid" id="A0A507BHE3"/>
<proteinExistence type="predicted"/>
<name>A0A507BHE3_9PEZI</name>
<dbReference type="PROSITE" id="PS50297">
    <property type="entry name" value="ANK_REP_REGION"/>
    <property type="match status" value="1"/>
</dbReference>
<evidence type="ECO:0000256" key="2">
    <source>
        <dbReference type="ARBA" id="ARBA00023043"/>
    </source>
</evidence>
<evidence type="ECO:0000313" key="5">
    <source>
        <dbReference type="Proteomes" id="UP000319257"/>
    </source>
</evidence>
<feature type="repeat" description="ANK" evidence="3">
    <location>
        <begin position="409"/>
        <end position="441"/>
    </location>
</feature>
<gene>
    <name evidence="4" type="ORF">E0L32_011535</name>
</gene>
<dbReference type="OrthoDB" id="823504at2759"/>
<comment type="caution">
    <text evidence="4">The sequence shown here is derived from an EMBL/GenBank/DDBJ whole genome shotgun (WGS) entry which is preliminary data.</text>
</comment>
<dbReference type="InterPro" id="IPR050776">
    <property type="entry name" value="Ank_Repeat/CDKN_Inhibitor"/>
</dbReference>
<reference evidence="4 5" key="1">
    <citation type="submission" date="2019-06" db="EMBL/GenBank/DDBJ databases">
        <title>Draft genome sequence of the filamentous fungus Phialemoniopsis curvata isolated from diesel fuel.</title>
        <authorList>
            <person name="Varaljay V.A."/>
            <person name="Lyon W.J."/>
            <person name="Crouch A.L."/>
            <person name="Drake C.E."/>
            <person name="Hollomon J.M."/>
            <person name="Nadeau L.J."/>
            <person name="Nunn H.S."/>
            <person name="Stevenson B.S."/>
            <person name="Bojanowski C.L."/>
            <person name="Crookes-Goodson W.J."/>
        </authorList>
    </citation>
    <scope>NUCLEOTIDE SEQUENCE [LARGE SCALE GENOMIC DNA]</scope>
    <source>
        <strain evidence="4 5">D216</strain>
    </source>
</reference>
<dbReference type="Pfam" id="PF12796">
    <property type="entry name" value="Ank_2"/>
    <property type="match status" value="1"/>
</dbReference>
<dbReference type="PANTHER" id="PTHR24201:SF15">
    <property type="entry name" value="ANKYRIN REPEAT DOMAIN-CONTAINING PROTEIN 66"/>
    <property type="match status" value="1"/>
</dbReference>
<dbReference type="PANTHER" id="PTHR24201">
    <property type="entry name" value="ANK_REP_REGION DOMAIN-CONTAINING PROTEIN"/>
    <property type="match status" value="1"/>
</dbReference>
<organism evidence="4 5">
    <name type="scientific">Thyridium curvatum</name>
    <dbReference type="NCBI Taxonomy" id="1093900"/>
    <lineage>
        <taxon>Eukaryota</taxon>
        <taxon>Fungi</taxon>
        <taxon>Dikarya</taxon>
        <taxon>Ascomycota</taxon>
        <taxon>Pezizomycotina</taxon>
        <taxon>Sordariomycetes</taxon>
        <taxon>Sordariomycetidae</taxon>
        <taxon>Thyridiales</taxon>
        <taxon>Thyridiaceae</taxon>
        <taxon>Thyridium</taxon>
    </lineage>
</organism>
<dbReference type="AlphaFoldDB" id="A0A507BHE3"/>
<dbReference type="Proteomes" id="UP000319257">
    <property type="component" value="Unassembled WGS sequence"/>
</dbReference>
<dbReference type="STRING" id="1093900.A0A507BHE3"/>
<evidence type="ECO:0000313" key="4">
    <source>
        <dbReference type="EMBL" id="TPX18786.1"/>
    </source>
</evidence>
<keyword evidence="5" id="KW-1185">Reference proteome</keyword>
<dbReference type="Pfam" id="PF13857">
    <property type="entry name" value="Ank_5"/>
    <property type="match status" value="1"/>
</dbReference>
<keyword evidence="2 3" id="KW-0040">ANK repeat</keyword>
<accession>A0A507BHE3</accession>
<dbReference type="RefSeq" id="XP_031000497.1">
    <property type="nucleotide sequence ID" value="XM_031134275.1"/>
</dbReference>
<dbReference type="Gene3D" id="1.25.40.20">
    <property type="entry name" value="Ankyrin repeat-containing domain"/>
    <property type="match status" value="3"/>
</dbReference>
<dbReference type="InterPro" id="IPR002110">
    <property type="entry name" value="Ankyrin_rpt"/>
</dbReference>
<keyword evidence="1" id="KW-0677">Repeat</keyword>
<dbReference type="SMART" id="SM00248">
    <property type="entry name" value="ANK"/>
    <property type="match status" value="5"/>
</dbReference>
<sequence>MNSGKSSTLCSPHDEPVVQEKISYLRQAGSPEGQLIDAIWAEDIDRCRQVLETHPNLVNDDLYHRTKEAFHRGGVADDYEAIRGRLTHPLALVLELPSFKEGNREQRSPSPACIAIAEMLVDMGASPEALRLLVRAGANILADEVNDHGCGFLHAAAARGASGAVKLLLDSGCTGMTDLGLVIEILLRHGAKQTQAALEIGIKHGLDLLPLKLLVEHGADARLVEPFLEKHANAHHLGGAKVTLLHESSMYWQEASVGALIELGVLADSCDEYGREPLHWAVARCLGHTYPSECPDVCLTRTELPEQFLTATITQLLRHKGNPNKQDQFGRTPVHYAARSKLYGAFGLLLEHGGSASLQIADSIGQTPLHHLTTPVIGDWRLLYETLNEEHLVGMLSAYQYDVDQKDSSGSTPLHIAARQGSPVLVALVLGLGADPGVRDAHGQTALHHAALRPAWQDAEELNDW</sequence>
<dbReference type="SUPFAM" id="SSF48403">
    <property type="entry name" value="Ankyrin repeat"/>
    <property type="match status" value="1"/>
</dbReference>
<evidence type="ECO:0000256" key="1">
    <source>
        <dbReference type="ARBA" id="ARBA00022737"/>
    </source>
</evidence>
<protein>
    <submittedName>
        <fullName evidence="4">Uncharacterized protein</fullName>
    </submittedName>
</protein>
<dbReference type="PROSITE" id="PS50088">
    <property type="entry name" value="ANK_REPEAT"/>
    <property type="match status" value="1"/>
</dbReference>
<dbReference type="GeneID" id="41978982"/>